<accession>A0AAU9D3U3</accession>
<name>A0AAU9D3U3_9BACT</name>
<protein>
    <submittedName>
        <fullName evidence="1">Acyl-CoA reductase</fullName>
    </submittedName>
</protein>
<reference evidence="1 2" key="1">
    <citation type="submission" date="2021-12" db="EMBL/GenBank/DDBJ databases">
        <title>Genome sequencing of bacteria with rrn-lacking chromosome and rrn-plasmid.</title>
        <authorList>
            <person name="Anda M."/>
            <person name="Iwasaki W."/>
        </authorList>
    </citation>
    <scope>NUCLEOTIDE SEQUENCE [LARGE SCALE GENOMIC DNA]</scope>
    <source>
        <strain evidence="1 2">DSM 100852</strain>
    </source>
</reference>
<dbReference type="Proteomes" id="UP001348817">
    <property type="component" value="Chromosome"/>
</dbReference>
<sequence length="338" mass="38844">MSLNIERKIEAFAKLGDKLGHLKEHEFELMAQGAEARNNWFDRQNVKAAILGLAHMLRKDKLEKWLSNYPELNQEKEAKTIGVVMAGNIPAVGFHDFMCVLLSPHRLLAKLSGQDSFLLKIIAEYLTEIEPAFRDRFEFVERLNGSEAYIATGSDNTARYFSYYFSKHPHIIRPNKSSCAVLDGNESDEDLEKLGEDIFRFYGLGCRNVSKLFVPEDYSFQHFLDLLSERYKNITHNHKYSNNYDYNKSIYLVNRIPHLDTGFLLVAEDKALISPISALFYERYSDAKDLEAKIGAHKEKIQCVVGKGESRIPFGMAQHPEPWDYADGIDTMEFLLKL</sequence>
<dbReference type="EMBL" id="AP025314">
    <property type="protein sequence ID" value="BDD09109.1"/>
    <property type="molecule type" value="Genomic_DNA"/>
</dbReference>
<evidence type="ECO:0000313" key="2">
    <source>
        <dbReference type="Proteomes" id="UP001348817"/>
    </source>
</evidence>
<organism evidence="1 2">
    <name type="scientific">Fulvitalea axinellae</name>
    <dbReference type="NCBI Taxonomy" id="1182444"/>
    <lineage>
        <taxon>Bacteria</taxon>
        <taxon>Pseudomonadati</taxon>
        <taxon>Bacteroidota</taxon>
        <taxon>Cytophagia</taxon>
        <taxon>Cytophagales</taxon>
        <taxon>Persicobacteraceae</taxon>
        <taxon>Fulvitalea</taxon>
    </lineage>
</organism>
<keyword evidence="2" id="KW-1185">Reference proteome</keyword>
<dbReference type="AlphaFoldDB" id="A0AAU9D3U3"/>
<gene>
    <name evidence="1" type="ORF">FUAX_15410</name>
</gene>
<evidence type="ECO:0000313" key="1">
    <source>
        <dbReference type="EMBL" id="BDD09109.1"/>
    </source>
</evidence>
<proteinExistence type="predicted"/>
<dbReference type="RefSeq" id="WP_338394326.1">
    <property type="nucleotide sequence ID" value="NZ_AP025314.1"/>
</dbReference>
<dbReference type="KEGG" id="fax:FUAX_15410"/>